<evidence type="ECO:0000313" key="2">
    <source>
        <dbReference type="Proteomes" id="UP000269154"/>
    </source>
</evidence>
<comment type="caution">
    <text evidence="1">The sequence shown here is derived from an EMBL/GenBank/DDBJ whole genome shotgun (WGS) entry which is preliminary data.</text>
</comment>
<dbReference type="Proteomes" id="UP000269154">
    <property type="component" value="Unassembled WGS sequence"/>
</dbReference>
<sequence length="122" mass="14045">MRVNTTAGNIYFKQASTLPLFCNEPLVTTELENLFPQHIPTVLNINSERHWMLLADFGEPIGRNSSIKLQKDIYRLLAQIQIKSIQHIDNLLNIGCLDRRLEKLSTKIDVLFNDKNVLSQLK</sequence>
<proteinExistence type="predicted"/>
<organism evidence="1 2">
    <name type="scientific">Okeania hirsuta</name>
    <dbReference type="NCBI Taxonomy" id="1458930"/>
    <lineage>
        <taxon>Bacteria</taxon>
        <taxon>Bacillati</taxon>
        <taxon>Cyanobacteriota</taxon>
        <taxon>Cyanophyceae</taxon>
        <taxon>Oscillatoriophycideae</taxon>
        <taxon>Oscillatoriales</taxon>
        <taxon>Microcoleaceae</taxon>
        <taxon>Okeania</taxon>
    </lineage>
</organism>
<dbReference type="AlphaFoldDB" id="A0A3N6QSM2"/>
<gene>
    <name evidence="1" type="ORF">D5R40_03785</name>
</gene>
<reference evidence="1 2" key="1">
    <citation type="journal article" date="2018" name="ACS Chem. Biol.">
        <title>Ketoreductase domain dysfunction expands chemodiversity: malyngamide biosynthesis in the cyanobacterium Okeania hirsuta.</title>
        <authorList>
            <person name="Moss N.A."/>
            <person name="Leao T."/>
            <person name="Rankin M."/>
            <person name="McCullough T.M."/>
            <person name="Qu P."/>
            <person name="Korobeynikov A."/>
            <person name="Smith J.L."/>
            <person name="Gerwick L."/>
            <person name="Gerwick W.H."/>
        </authorList>
    </citation>
    <scope>NUCLEOTIDE SEQUENCE [LARGE SCALE GENOMIC DNA]</scope>
    <source>
        <strain evidence="1 2">PAB10Feb10-1</strain>
    </source>
</reference>
<evidence type="ECO:0000313" key="1">
    <source>
        <dbReference type="EMBL" id="RQH53505.1"/>
    </source>
</evidence>
<dbReference type="RefSeq" id="WP_124144212.1">
    <property type="nucleotide sequence ID" value="NZ_CAWOKI010000390.1"/>
</dbReference>
<accession>A0A3N6QSM2</accession>
<dbReference type="EMBL" id="RCBY01000012">
    <property type="protein sequence ID" value="RQH53505.1"/>
    <property type="molecule type" value="Genomic_DNA"/>
</dbReference>
<dbReference type="OrthoDB" id="101887at2"/>
<protein>
    <submittedName>
        <fullName evidence="1">Uncharacterized protein</fullName>
    </submittedName>
</protein>
<keyword evidence="2" id="KW-1185">Reference proteome</keyword>
<name>A0A3N6QSM2_9CYAN</name>